<evidence type="ECO:0000256" key="1">
    <source>
        <dbReference type="SAM" id="MobiDB-lite"/>
    </source>
</evidence>
<proteinExistence type="predicted"/>
<organism evidence="2">
    <name type="scientific">marine sediment metagenome</name>
    <dbReference type="NCBI Taxonomy" id="412755"/>
    <lineage>
        <taxon>unclassified sequences</taxon>
        <taxon>metagenomes</taxon>
        <taxon>ecological metagenomes</taxon>
    </lineage>
</organism>
<sequence length="64" mass="6895">MFFVARRPFIWEGNKIAAGDPLDIPERHPRLDAMLRGRFIGYDSASDVPTGAGAGAPQLTGRPG</sequence>
<evidence type="ECO:0000313" key="2">
    <source>
        <dbReference type="EMBL" id="KKK84800.1"/>
    </source>
</evidence>
<accession>A0A0F8ZFQ0</accession>
<feature type="region of interest" description="Disordered" evidence="1">
    <location>
        <begin position="45"/>
        <end position="64"/>
    </location>
</feature>
<protein>
    <submittedName>
        <fullName evidence="2">Uncharacterized protein</fullName>
    </submittedName>
</protein>
<dbReference type="EMBL" id="LAZR01051605">
    <property type="protein sequence ID" value="KKK84800.1"/>
    <property type="molecule type" value="Genomic_DNA"/>
</dbReference>
<reference evidence="2" key="1">
    <citation type="journal article" date="2015" name="Nature">
        <title>Complex archaea that bridge the gap between prokaryotes and eukaryotes.</title>
        <authorList>
            <person name="Spang A."/>
            <person name="Saw J.H."/>
            <person name="Jorgensen S.L."/>
            <person name="Zaremba-Niedzwiedzka K."/>
            <person name="Martijn J."/>
            <person name="Lind A.E."/>
            <person name="van Eijk R."/>
            <person name="Schleper C."/>
            <person name="Guy L."/>
            <person name="Ettema T.J."/>
        </authorList>
    </citation>
    <scope>NUCLEOTIDE SEQUENCE</scope>
</reference>
<gene>
    <name evidence="2" type="ORF">LCGC14_2779680</name>
</gene>
<name>A0A0F8ZFQ0_9ZZZZ</name>
<dbReference type="AlphaFoldDB" id="A0A0F8ZFQ0"/>
<comment type="caution">
    <text evidence="2">The sequence shown here is derived from an EMBL/GenBank/DDBJ whole genome shotgun (WGS) entry which is preliminary data.</text>
</comment>